<dbReference type="EMBL" id="CAJPDT010000084">
    <property type="protein sequence ID" value="CAF9935535.1"/>
    <property type="molecule type" value="Genomic_DNA"/>
</dbReference>
<organism evidence="1 2">
    <name type="scientific">Imshaugia aleurites</name>
    <dbReference type="NCBI Taxonomy" id="172621"/>
    <lineage>
        <taxon>Eukaryota</taxon>
        <taxon>Fungi</taxon>
        <taxon>Dikarya</taxon>
        <taxon>Ascomycota</taxon>
        <taxon>Pezizomycotina</taxon>
        <taxon>Lecanoromycetes</taxon>
        <taxon>OSLEUM clade</taxon>
        <taxon>Lecanoromycetidae</taxon>
        <taxon>Lecanorales</taxon>
        <taxon>Lecanorineae</taxon>
        <taxon>Parmeliaceae</taxon>
        <taxon>Imshaugia</taxon>
    </lineage>
</organism>
<reference evidence="1" key="1">
    <citation type="submission" date="2021-03" db="EMBL/GenBank/DDBJ databases">
        <authorList>
            <person name="Tagirdzhanova G."/>
        </authorList>
    </citation>
    <scope>NUCLEOTIDE SEQUENCE</scope>
</reference>
<evidence type="ECO:0000313" key="2">
    <source>
        <dbReference type="Proteomes" id="UP000664534"/>
    </source>
</evidence>
<comment type="caution">
    <text evidence="1">The sequence shown here is derived from an EMBL/GenBank/DDBJ whole genome shotgun (WGS) entry which is preliminary data.</text>
</comment>
<accession>A0A8H3G4B2</accession>
<dbReference type="Proteomes" id="UP000664534">
    <property type="component" value="Unassembled WGS sequence"/>
</dbReference>
<gene>
    <name evidence="1" type="ORF">IMSHALPRED_010262</name>
</gene>
<dbReference type="OrthoDB" id="5276174at2759"/>
<dbReference type="AlphaFoldDB" id="A0A8H3G4B2"/>
<evidence type="ECO:0000313" key="1">
    <source>
        <dbReference type="EMBL" id="CAF9935535.1"/>
    </source>
</evidence>
<protein>
    <submittedName>
        <fullName evidence="1">Uncharacterized protein</fullName>
    </submittedName>
</protein>
<sequence length="171" mass="20275">MVPKRIDRNTPAVEYTQSTISLACFLKVCRRPIVRNLLSASYLVRFDQMLKSEVKLRRSIEALRQEAEATSDLHDSIECWMRGDHPIFGFPSERWKTLHPQLNYHLQRIRHREQHELRGLSRLPACKEKERATILFLNSGGDPEETRYWPQDLEEEFLNSLIWQWKNDTGI</sequence>
<name>A0A8H3G4B2_9LECA</name>
<proteinExistence type="predicted"/>
<keyword evidence="2" id="KW-1185">Reference proteome</keyword>